<comment type="similarity">
    <text evidence="5">Belongs to the FMN-dependent alpha-hydroxy acid dehydrogenase family.</text>
</comment>
<dbReference type="GO" id="GO:0008483">
    <property type="term" value="F:transaminase activity"/>
    <property type="evidence" value="ECO:0007669"/>
    <property type="project" value="UniProtKB-KW"/>
</dbReference>
<evidence type="ECO:0000313" key="9">
    <source>
        <dbReference type="Proteomes" id="UP000278673"/>
    </source>
</evidence>
<feature type="region of interest" description="Disordered" evidence="6">
    <location>
        <begin position="832"/>
        <end position="857"/>
    </location>
</feature>
<dbReference type="RefSeq" id="WP_122183034.1">
    <property type="nucleotide sequence ID" value="NZ_RFFJ01000025.1"/>
</dbReference>
<dbReference type="InterPro" id="IPR015422">
    <property type="entry name" value="PyrdxlP-dep_Trfase_small"/>
</dbReference>
<protein>
    <submittedName>
        <fullName evidence="8">Aminotransferase class I/II-fold pyridoxal phosphate-dependent enzyme</fullName>
    </submittedName>
</protein>
<evidence type="ECO:0000256" key="6">
    <source>
        <dbReference type="SAM" id="MobiDB-lite"/>
    </source>
</evidence>
<keyword evidence="3" id="KW-0288">FMN</keyword>
<keyword evidence="2" id="KW-0285">Flavoprotein</keyword>
<evidence type="ECO:0000256" key="1">
    <source>
        <dbReference type="ARBA" id="ARBA00001917"/>
    </source>
</evidence>
<dbReference type="CDD" id="cd00609">
    <property type="entry name" value="AAT_like"/>
    <property type="match status" value="1"/>
</dbReference>
<dbReference type="InterPro" id="IPR037396">
    <property type="entry name" value="FMN_HAD"/>
</dbReference>
<dbReference type="PANTHER" id="PTHR10578:SF107">
    <property type="entry name" value="2-HYDROXYACID OXIDASE 1"/>
    <property type="match status" value="1"/>
</dbReference>
<keyword evidence="8" id="KW-0032">Aminotransferase</keyword>
<comment type="cofactor">
    <cofactor evidence="1">
        <name>FMN</name>
        <dbReference type="ChEBI" id="CHEBI:58210"/>
    </cofactor>
</comment>
<accession>A0A3M2M183</accession>
<proteinExistence type="inferred from homology"/>
<organism evidence="8 9">
    <name type="scientific">Streptomyces triticirhizae</name>
    <dbReference type="NCBI Taxonomy" id="2483353"/>
    <lineage>
        <taxon>Bacteria</taxon>
        <taxon>Bacillati</taxon>
        <taxon>Actinomycetota</taxon>
        <taxon>Actinomycetes</taxon>
        <taxon>Kitasatosporales</taxon>
        <taxon>Streptomycetaceae</taxon>
        <taxon>Streptomyces</taxon>
    </lineage>
</organism>
<dbReference type="Gene3D" id="3.90.1150.10">
    <property type="entry name" value="Aspartate Aminotransferase, domain 1"/>
    <property type="match status" value="1"/>
</dbReference>
<dbReference type="SUPFAM" id="SSF51395">
    <property type="entry name" value="FMN-linked oxidoreductases"/>
    <property type="match status" value="1"/>
</dbReference>
<dbReference type="EMBL" id="RFFJ01000025">
    <property type="protein sequence ID" value="RMI43391.1"/>
    <property type="molecule type" value="Genomic_DNA"/>
</dbReference>
<dbReference type="InterPro" id="IPR000262">
    <property type="entry name" value="FMN-dep_DH"/>
</dbReference>
<name>A0A3M2M183_9ACTN</name>
<keyword evidence="9" id="KW-1185">Reference proteome</keyword>
<comment type="caution">
    <text evidence="8">The sequence shown here is derived from an EMBL/GenBank/DDBJ whole genome shotgun (WGS) entry which is preliminary data.</text>
</comment>
<dbReference type="Pfam" id="PF01070">
    <property type="entry name" value="FMN_dh"/>
    <property type="match status" value="1"/>
</dbReference>
<dbReference type="GO" id="GO:0030170">
    <property type="term" value="F:pyridoxal phosphate binding"/>
    <property type="evidence" value="ECO:0007669"/>
    <property type="project" value="InterPro"/>
</dbReference>
<evidence type="ECO:0000256" key="5">
    <source>
        <dbReference type="ARBA" id="ARBA00024042"/>
    </source>
</evidence>
<dbReference type="SUPFAM" id="SSF53383">
    <property type="entry name" value="PLP-dependent transferases"/>
    <property type="match status" value="1"/>
</dbReference>
<dbReference type="InterPro" id="IPR013785">
    <property type="entry name" value="Aldolase_TIM"/>
</dbReference>
<dbReference type="InterPro" id="IPR004839">
    <property type="entry name" value="Aminotransferase_I/II_large"/>
</dbReference>
<dbReference type="CDD" id="cd02809">
    <property type="entry name" value="alpha_hydroxyacid_oxid_FMN"/>
    <property type="match status" value="1"/>
</dbReference>
<gene>
    <name evidence="8" type="ORF">EBN88_07520</name>
</gene>
<dbReference type="InterPro" id="IPR015421">
    <property type="entry name" value="PyrdxlP-dep_Trfase_major"/>
</dbReference>
<dbReference type="Gene3D" id="3.40.640.10">
    <property type="entry name" value="Type I PLP-dependent aspartate aminotransferase-like (Major domain)"/>
    <property type="match status" value="1"/>
</dbReference>
<keyword evidence="4" id="KW-0560">Oxidoreductase</keyword>
<feature type="domain" description="FMN hydroxy acid dehydrogenase" evidence="7">
    <location>
        <begin position="11"/>
        <end position="365"/>
    </location>
</feature>
<dbReference type="FunFam" id="3.20.20.70:FF:000029">
    <property type="entry name" value="L-lactate dehydrogenase"/>
    <property type="match status" value="1"/>
</dbReference>
<evidence type="ECO:0000256" key="4">
    <source>
        <dbReference type="ARBA" id="ARBA00023002"/>
    </source>
</evidence>
<reference evidence="8 9" key="1">
    <citation type="submission" date="2018-10" db="EMBL/GenBank/DDBJ databases">
        <title>Isolation, diversity and antifungal activity of actinobacteria from wheat.</title>
        <authorList>
            <person name="Han C."/>
        </authorList>
    </citation>
    <scope>NUCLEOTIDE SEQUENCE [LARGE SCALE GENOMIC DNA]</scope>
    <source>
        <strain evidence="8 9">NEAU-YY642</strain>
    </source>
</reference>
<evidence type="ECO:0000313" key="8">
    <source>
        <dbReference type="EMBL" id="RMI43391.1"/>
    </source>
</evidence>
<dbReference type="GO" id="GO:0010181">
    <property type="term" value="F:FMN binding"/>
    <property type="evidence" value="ECO:0007669"/>
    <property type="project" value="InterPro"/>
</dbReference>
<evidence type="ECO:0000256" key="3">
    <source>
        <dbReference type="ARBA" id="ARBA00022643"/>
    </source>
</evidence>
<dbReference type="InterPro" id="IPR012133">
    <property type="entry name" value="Alpha-hydoxy_acid_DH_FMN"/>
</dbReference>
<dbReference type="PROSITE" id="PS51349">
    <property type="entry name" value="FMN_HYDROXY_ACID_DH_2"/>
    <property type="match status" value="1"/>
</dbReference>
<dbReference type="Gene3D" id="3.20.20.70">
    <property type="entry name" value="Aldolase class I"/>
    <property type="match status" value="1"/>
</dbReference>
<keyword evidence="8" id="KW-0808">Transferase</keyword>
<dbReference type="PANTHER" id="PTHR10578">
    <property type="entry name" value="S -2-HYDROXY-ACID OXIDASE-RELATED"/>
    <property type="match status" value="1"/>
</dbReference>
<dbReference type="AlphaFoldDB" id="A0A3M2M183"/>
<dbReference type="InterPro" id="IPR008259">
    <property type="entry name" value="FMN_hydac_DH_AS"/>
</dbReference>
<sequence length="857" mass="90676">MTAPTRPVRPGRALRPRTAADYHRAARERLPENVWDFVQGGAGEERTLRANTEAFDRTTLRPRVLTGTATCDTSVEVLGGTWAAPFAVAPMAYHGLCHPEGERATVAAAGALGLPMVVSCMAGVAVGELRALTPAPLWFQLYVFRDRHVTRELVRRAEAAGCDALVVTVDTPRLGRRHRDAANDFRVPPTLRPVNLPEAAGTADPGGHARAAFRPGLDWSVVAELRRTTRLPLVVKGVLTGEDTELAARHGADAVIVSNHGGRQLDGAPAALDVLPEAVAAAAGRLPVLMDGGVRRGRDVATALALGGAGVLVGRPVLEALAVGGEHGVRDLLGLLCAEFEDTLLLSGQPRAADLDVSLLTPPARPPTAAPSAPARAAAGETGEVGKVGEVGEVGEKVIAVDDLHGSLRDPVLGTMSFLNEITLRHPEAISFAPGRPRTEPLDSEQVIADVRRWLADLSARVGPQEAQRTLLQYGPSAGLVRDHVARLLRTEEDTAVDPASVVVTNGLQEALFLTLRALFGSPDDVLMLPEPCYVGATGAARLLDLRVAAVPDGDPAGLPERVAAVALAQRARGLRPVACYVVPDAANPRGTTLDAATRARLLATAADVDLLLLEDTPYRPFTLAPPQPTLKSLDRARRVVRLGSFAKSAFPGARLGFAVADQWVAEATGRHLLADDLAALKGMVTLNTSTLSQAAVAGLLLRSGHDLHRANDAQRAGYHATLHRVLATLERLFPPVERKRLGVSWTRPDGGFFLALTVPFPADDALLARSAGDYGVLWTPMRYFAVGARGAGERTCFDHVLRLSFSELSPDRAEEGLTRLARLVSDRHAEIHGPAGPATTPERPASPAGEGVVSRA</sequence>
<dbReference type="GO" id="GO:0016614">
    <property type="term" value="F:oxidoreductase activity, acting on CH-OH group of donors"/>
    <property type="evidence" value="ECO:0007669"/>
    <property type="project" value="UniProtKB-ARBA"/>
</dbReference>
<evidence type="ECO:0000256" key="2">
    <source>
        <dbReference type="ARBA" id="ARBA00022630"/>
    </source>
</evidence>
<dbReference type="Proteomes" id="UP000278673">
    <property type="component" value="Unassembled WGS sequence"/>
</dbReference>
<evidence type="ECO:0000259" key="7">
    <source>
        <dbReference type="PROSITE" id="PS51349"/>
    </source>
</evidence>
<dbReference type="InterPro" id="IPR015424">
    <property type="entry name" value="PyrdxlP-dep_Trfase"/>
</dbReference>
<feature type="region of interest" description="Disordered" evidence="6">
    <location>
        <begin position="362"/>
        <end position="381"/>
    </location>
</feature>
<feature type="compositionally biased region" description="Low complexity" evidence="6">
    <location>
        <begin position="370"/>
        <end position="381"/>
    </location>
</feature>
<dbReference type="Pfam" id="PF00155">
    <property type="entry name" value="Aminotran_1_2"/>
    <property type="match status" value="1"/>
</dbReference>
<dbReference type="PROSITE" id="PS00557">
    <property type="entry name" value="FMN_HYDROXY_ACID_DH_1"/>
    <property type="match status" value="1"/>
</dbReference>